<dbReference type="InterPro" id="IPR016032">
    <property type="entry name" value="Sig_transdc_resp-reg_C-effctor"/>
</dbReference>
<evidence type="ECO:0000259" key="4">
    <source>
        <dbReference type="PROSITE" id="PS51755"/>
    </source>
</evidence>
<dbReference type="InterPro" id="IPR001867">
    <property type="entry name" value="OmpR/PhoB-type_DNA-bd"/>
</dbReference>
<comment type="caution">
    <text evidence="5">The sequence shown here is derived from an EMBL/GenBank/DDBJ whole genome shotgun (WGS) entry which is preliminary data.</text>
</comment>
<accession>A0A5S4FLI7</accession>
<dbReference type="Proteomes" id="UP000309128">
    <property type="component" value="Unassembled WGS sequence"/>
</dbReference>
<dbReference type="GO" id="GO:0006355">
    <property type="term" value="P:regulation of DNA-templated transcription"/>
    <property type="evidence" value="ECO:0007669"/>
    <property type="project" value="InterPro"/>
</dbReference>
<dbReference type="RefSeq" id="WP_138666789.1">
    <property type="nucleotide sequence ID" value="NZ_VCKY01000042.1"/>
</dbReference>
<dbReference type="CDD" id="cd15831">
    <property type="entry name" value="BTAD"/>
    <property type="match status" value="1"/>
</dbReference>
<dbReference type="InterPro" id="IPR036388">
    <property type="entry name" value="WH-like_DNA-bd_sf"/>
</dbReference>
<dbReference type="Gene3D" id="1.25.40.10">
    <property type="entry name" value="Tetratricopeptide repeat domain"/>
    <property type="match status" value="2"/>
</dbReference>
<dbReference type="AlphaFoldDB" id="A0A5S4FLI7"/>
<evidence type="ECO:0000313" key="5">
    <source>
        <dbReference type="EMBL" id="TMR21513.1"/>
    </source>
</evidence>
<organism evidence="5 6">
    <name type="scientific">Nonomuraea turkmeniaca</name>
    <dbReference type="NCBI Taxonomy" id="103838"/>
    <lineage>
        <taxon>Bacteria</taxon>
        <taxon>Bacillati</taxon>
        <taxon>Actinomycetota</taxon>
        <taxon>Actinomycetes</taxon>
        <taxon>Streptosporangiales</taxon>
        <taxon>Streptosporangiaceae</taxon>
        <taxon>Nonomuraea</taxon>
    </lineage>
</organism>
<dbReference type="SMART" id="SM01043">
    <property type="entry name" value="BTAD"/>
    <property type="match status" value="1"/>
</dbReference>
<dbReference type="OrthoDB" id="3194665at2"/>
<dbReference type="PROSITE" id="PS51755">
    <property type="entry name" value="OMPR_PHOB"/>
    <property type="match status" value="1"/>
</dbReference>
<evidence type="ECO:0000256" key="2">
    <source>
        <dbReference type="ARBA" id="ARBA00023125"/>
    </source>
</evidence>
<name>A0A5S4FLI7_9ACTN</name>
<dbReference type="Gene3D" id="3.40.50.300">
    <property type="entry name" value="P-loop containing nucleotide triphosphate hydrolases"/>
    <property type="match status" value="1"/>
</dbReference>
<protein>
    <submittedName>
        <fullName evidence="5">AfsR/SARP family transcriptional regulator</fullName>
    </submittedName>
</protein>
<dbReference type="EMBL" id="VCKY01000042">
    <property type="protein sequence ID" value="TMR21513.1"/>
    <property type="molecule type" value="Genomic_DNA"/>
</dbReference>
<dbReference type="Pfam" id="PF00486">
    <property type="entry name" value="Trans_reg_C"/>
    <property type="match status" value="1"/>
</dbReference>
<dbReference type="InterPro" id="IPR027417">
    <property type="entry name" value="P-loop_NTPase"/>
</dbReference>
<dbReference type="Pfam" id="PF03704">
    <property type="entry name" value="BTAD"/>
    <property type="match status" value="1"/>
</dbReference>
<feature type="DNA-binding region" description="OmpR/PhoB-type" evidence="3">
    <location>
        <begin position="1"/>
        <end position="96"/>
    </location>
</feature>
<proteinExistence type="inferred from homology"/>
<evidence type="ECO:0000256" key="1">
    <source>
        <dbReference type="ARBA" id="ARBA00005820"/>
    </source>
</evidence>
<dbReference type="SUPFAM" id="SSF52540">
    <property type="entry name" value="P-loop containing nucleoside triphosphate hydrolases"/>
    <property type="match status" value="1"/>
</dbReference>
<dbReference type="GO" id="GO:0003677">
    <property type="term" value="F:DNA binding"/>
    <property type="evidence" value="ECO:0007669"/>
    <property type="project" value="UniProtKB-UniRule"/>
</dbReference>
<reference evidence="5 6" key="1">
    <citation type="submission" date="2019-05" db="EMBL/GenBank/DDBJ databases">
        <title>Draft genome sequence of Nonomuraea turkmeniaca DSM 43926.</title>
        <authorList>
            <person name="Saricaoglu S."/>
            <person name="Isik K."/>
        </authorList>
    </citation>
    <scope>NUCLEOTIDE SEQUENCE [LARGE SCALE GENOMIC DNA]</scope>
    <source>
        <strain evidence="5 6">DSM 43926</strain>
    </source>
</reference>
<comment type="similarity">
    <text evidence="1">Belongs to the AfsR/DnrI/RedD regulatory family.</text>
</comment>
<dbReference type="SUPFAM" id="SSF46894">
    <property type="entry name" value="C-terminal effector domain of the bipartite response regulators"/>
    <property type="match status" value="1"/>
</dbReference>
<dbReference type="InterPro" id="IPR011990">
    <property type="entry name" value="TPR-like_helical_dom_sf"/>
</dbReference>
<evidence type="ECO:0000313" key="6">
    <source>
        <dbReference type="Proteomes" id="UP000309128"/>
    </source>
</evidence>
<dbReference type="PANTHER" id="PTHR47691">
    <property type="entry name" value="REGULATOR-RELATED"/>
    <property type="match status" value="1"/>
</dbReference>
<feature type="domain" description="OmpR/PhoB-type" evidence="4">
    <location>
        <begin position="1"/>
        <end position="96"/>
    </location>
</feature>
<dbReference type="SMART" id="SM00862">
    <property type="entry name" value="Trans_reg_C"/>
    <property type="match status" value="1"/>
</dbReference>
<evidence type="ECO:0000256" key="3">
    <source>
        <dbReference type="PROSITE-ProRule" id="PRU01091"/>
    </source>
</evidence>
<dbReference type="PANTHER" id="PTHR47691:SF3">
    <property type="entry name" value="HTH-TYPE TRANSCRIPTIONAL REGULATOR RV0890C-RELATED"/>
    <property type="match status" value="1"/>
</dbReference>
<dbReference type="GO" id="GO:0000160">
    <property type="term" value="P:phosphorelay signal transduction system"/>
    <property type="evidence" value="ECO:0007669"/>
    <property type="project" value="InterPro"/>
</dbReference>
<sequence>MRFGVLGPLAVWTEDGEPVRIPEAKIRALLADLLIQEGRPVSADRLIDDLWDGDLPRHPANALQQKVSQLRRVLNDAEPGARDLVGYGPAGYRLTIEADAVDGGRFAVLVSRAGRTTDPRARSALLADALALWRGPALADFTDAAFVAPAIARLEEARLAALEERAETRLELGEHRALVGELGDLAARHPLRERMQAAYLRALYGAGRQAEALEAYEQVRRRLADELGADPGPPLAALHASMLRQDPALTPQTVRLTRPDLPAQVTTLVGREEEVHRVRAALERSRLVTLTGTGGVGKTRLALEVAATWSEDDGVILAELAELRRFDEDVVLDALGIRDDGRRPLHEVLYGRRLLLVLDNCEHLLDQVAAVVGPLLRGVPGLRVLATSREPLRLSGEAVIVVSPLAHGDAVRLFTERAGEAVDDDEAVATICRRLGGIPLALELAASRVRGLGVRELRDRLGLRLLGDGPRDAPARQRTLAAVIDWSWELLGQAERAVLARLAVHAGGCTLEAAERTCAGGGVGVCDVMDILARLVDRSMLVQGDGRYRLLEPIAEYCAERLSDAGELETMRERHRDYYTALAVQAGAQLRGHDQHAWITRLEAESANLRAALDHARGHGAADCALRLVNGQAWYWFMTGRLGEARRSIAAALSVPGSSPGARAEALAWHAGIGICAGEAGNPELALDAVADPATRARLRWFVGFAQIGVGAQADGVGHLNEALREFEAMADRWGTAAVLAGLARYAAMRSDFAAARRNGERAAELFAELGDQWGLLQTAEPLGVPAEAGGAYAEATRHFATGLRVAEQLGLWSEVSLMSARLGRIALLTGDPERADELHERARRLAVEQSNKSMEEFARIGLGLAARRRGDLDEAERYFRTGLEWMGRIGGVGPRALLLAELGFVAEQRGDARTASELHAHSLEAARADGDARAEALALEGLAGARLLQGEPGEAVRLLRTARVLRERTNAPLPEAERFDVDRITAALRENYRQG</sequence>
<dbReference type="SUPFAM" id="SSF48452">
    <property type="entry name" value="TPR-like"/>
    <property type="match status" value="3"/>
</dbReference>
<dbReference type="Pfam" id="PF25872">
    <property type="entry name" value="HTH_77"/>
    <property type="match status" value="1"/>
</dbReference>
<keyword evidence="6" id="KW-1185">Reference proteome</keyword>
<dbReference type="PRINTS" id="PR00364">
    <property type="entry name" value="DISEASERSIST"/>
</dbReference>
<dbReference type="InterPro" id="IPR005158">
    <property type="entry name" value="BTAD"/>
</dbReference>
<keyword evidence="2 3" id="KW-0238">DNA-binding</keyword>
<dbReference type="InterPro" id="IPR058852">
    <property type="entry name" value="HTH_77"/>
</dbReference>
<gene>
    <name evidence="5" type="ORF">ETD86_15185</name>
</gene>
<dbReference type="Gene3D" id="1.10.10.10">
    <property type="entry name" value="Winged helix-like DNA-binding domain superfamily/Winged helix DNA-binding domain"/>
    <property type="match status" value="1"/>
</dbReference>